<protein>
    <submittedName>
        <fullName evidence="1">Uncharacterized protein</fullName>
    </submittedName>
</protein>
<organism evidence="1 2">
    <name type="scientific">Paenibacillus barcinonensis</name>
    <dbReference type="NCBI Taxonomy" id="198119"/>
    <lineage>
        <taxon>Bacteria</taxon>
        <taxon>Bacillati</taxon>
        <taxon>Bacillota</taxon>
        <taxon>Bacilli</taxon>
        <taxon>Bacillales</taxon>
        <taxon>Paenibacillaceae</taxon>
        <taxon>Paenibacillus</taxon>
    </lineage>
</organism>
<accession>A0A2V4WJX0</accession>
<reference evidence="1 2" key="1">
    <citation type="submission" date="2018-06" db="EMBL/GenBank/DDBJ databases">
        <title>Genomic Encyclopedia of Type Strains, Phase III (KMG-III): the genomes of soil and plant-associated and newly described type strains.</title>
        <authorList>
            <person name="Whitman W."/>
        </authorList>
    </citation>
    <scope>NUCLEOTIDE SEQUENCE [LARGE SCALE GENOMIC DNA]</scope>
    <source>
        <strain evidence="1 2">CECT 7022</strain>
    </source>
</reference>
<name>A0A2V4WJX0_PAEBA</name>
<gene>
    <name evidence="1" type="ORF">DFQ00_11165</name>
</gene>
<sequence>MQKLDAYHYFEKRMGPFRNLSSLSVAEAEATSAQIRQAGQTFASQRSADYMTIRRSLEQMAYEKFTAASSMESDRSGGARALYRGTDLG</sequence>
<dbReference type="RefSeq" id="WP_244213893.1">
    <property type="nucleotide sequence ID" value="NZ_CP054614.1"/>
</dbReference>
<comment type="caution">
    <text evidence="1">The sequence shown here is derived from an EMBL/GenBank/DDBJ whole genome shotgun (WGS) entry which is preliminary data.</text>
</comment>
<evidence type="ECO:0000313" key="1">
    <source>
        <dbReference type="EMBL" id="PYE47766.1"/>
    </source>
</evidence>
<evidence type="ECO:0000313" key="2">
    <source>
        <dbReference type="Proteomes" id="UP000247790"/>
    </source>
</evidence>
<proteinExistence type="predicted"/>
<dbReference type="EMBL" id="QJSW01000011">
    <property type="protein sequence ID" value="PYE47766.1"/>
    <property type="molecule type" value="Genomic_DNA"/>
</dbReference>
<dbReference type="AlphaFoldDB" id="A0A2V4WJX0"/>
<dbReference type="Proteomes" id="UP000247790">
    <property type="component" value="Unassembled WGS sequence"/>
</dbReference>